<name>A0A061I6N1_CRIGR</name>
<dbReference type="PANTHER" id="PTHR46117:SF1">
    <property type="entry name" value="UPSTREAM STIMULATORY FACTOR 1"/>
    <property type="match status" value="1"/>
</dbReference>
<feature type="coiled-coil region" evidence="6">
    <location>
        <begin position="58"/>
        <end position="102"/>
    </location>
</feature>
<dbReference type="GO" id="GO:0005634">
    <property type="term" value="C:nucleus"/>
    <property type="evidence" value="ECO:0007669"/>
    <property type="project" value="UniProtKB-SubCell"/>
</dbReference>
<evidence type="ECO:0000256" key="4">
    <source>
        <dbReference type="ARBA" id="ARBA00023163"/>
    </source>
</evidence>
<organism evidence="7 8">
    <name type="scientific">Cricetulus griseus</name>
    <name type="common">Chinese hamster</name>
    <name type="synonym">Cricetulus barabensis griseus</name>
    <dbReference type="NCBI Taxonomy" id="10029"/>
    <lineage>
        <taxon>Eukaryota</taxon>
        <taxon>Metazoa</taxon>
        <taxon>Chordata</taxon>
        <taxon>Craniata</taxon>
        <taxon>Vertebrata</taxon>
        <taxon>Euteleostomi</taxon>
        <taxon>Mammalia</taxon>
        <taxon>Eutheria</taxon>
        <taxon>Euarchontoglires</taxon>
        <taxon>Glires</taxon>
        <taxon>Rodentia</taxon>
        <taxon>Myomorpha</taxon>
        <taxon>Muroidea</taxon>
        <taxon>Cricetidae</taxon>
        <taxon>Cricetinae</taxon>
        <taxon>Cricetulus</taxon>
    </lineage>
</organism>
<dbReference type="PANTHER" id="PTHR46117">
    <property type="entry name" value="FI24210P1"/>
    <property type="match status" value="1"/>
</dbReference>
<dbReference type="GO" id="GO:0000981">
    <property type="term" value="F:DNA-binding transcription factor activity, RNA polymerase II-specific"/>
    <property type="evidence" value="ECO:0007669"/>
    <property type="project" value="TreeGrafter"/>
</dbReference>
<keyword evidence="3" id="KW-0238">DNA-binding</keyword>
<comment type="subcellular location">
    <subcellularLocation>
        <location evidence="1">Nucleus</location>
    </subcellularLocation>
</comment>
<keyword evidence="6" id="KW-0175">Coiled coil</keyword>
<accession>A0A061I6N1</accession>
<evidence type="ECO:0000256" key="5">
    <source>
        <dbReference type="ARBA" id="ARBA00023242"/>
    </source>
</evidence>
<dbReference type="AlphaFoldDB" id="A0A061I6N1"/>
<evidence type="ECO:0000313" key="7">
    <source>
        <dbReference type="EMBL" id="ERE74045.1"/>
    </source>
</evidence>
<evidence type="ECO:0000256" key="6">
    <source>
        <dbReference type="SAM" id="Coils"/>
    </source>
</evidence>
<protein>
    <submittedName>
        <fullName evidence="7">Upstream stimulatory factor 1-like protein</fullName>
    </submittedName>
</protein>
<dbReference type="GO" id="GO:0046983">
    <property type="term" value="F:protein dimerization activity"/>
    <property type="evidence" value="ECO:0007669"/>
    <property type="project" value="InterPro"/>
</dbReference>
<dbReference type="EMBL" id="KE676296">
    <property type="protein sequence ID" value="ERE74045.1"/>
    <property type="molecule type" value="Genomic_DNA"/>
</dbReference>
<proteinExistence type="predicted"/>
<keyword evidence="4" id="KW-0804">Transcription</keyword>
<reference evidence="8" key="1">
    <citation type="journal article" date="2013" name="Nat. Biotechnol.">
        <title>Chinese hamster genome sequenced from sorted chromosomes.</title>
        <authorList>
            <person name="Brinkrolf K."/>
            <person name="Rupp O."/>
            <person name="Laux H."/>
            <person name="Kollin F."/>
            <person name="Ernst W."/>
            <person name="Linke B."/>
            <person name="Kofler R."/>
            <person name="Romand S."/>
            <person name="Hesse F."/>
            <person name="Budach W.E."/>
            <person name="Galosy S."/>
            <person name="Muller D."/>
            <person name="Noll T."/>
            <person name="Wienberg J."/>
            <person name="Jostock T."/>
            <person name="Leonard M."/>
            <person name="Grillari J."/>
            <person name="Tauch A."/>
            <person name="Goesmann A."/>
            <person name="Helk B."/>
            <person name="Mott J.E."/>
            <person name="Puhler A."/>
            <person name="Borth N."/>
        </authorList>
    </citation>
    <scope>NUCLEOTIDE SEQUENCE [LARGE SCALE GENOMIC DNA]</scope>
    <source>
        <strain evidence="8">17A/GY</strain>
    </source>
</reference>
<keyword evidence="2" id="KW-0805">Transcription regulation</keyword>
<dbReference type="InterPro" id="IPR036638">
    <property type="entry name" value="HLH_DNA-bd_sf"/>
</dbReference>
<dbReference type="InterPro" id="IPR051732">
    <property type="entry name" value="USF"/>
</dbReference>
<evidence type="ECO:0000256" key="3">
    <source>
        <dbReference type="ARBA" id="ARBA00023125"/>
    </source>
</evidence>
<evidence type="ECO:0000313" key="8">
    <source>
        <dbReference type="Proteomes" id="UP000030759"/>
    </source>
</evidence>
<dbReference type="SUPFAM" id="SSF47459">
    <property type="entry name" value="HLH, helix-loop-helix DNA-binding domain"/>
    <property type="match status" value="1"/>
</dbReference>
<keyword evidence="5" id="KW-0539">Nucleus</keyword>
<evidence type="ECO:0000256" key="2">
    <source>
        <dbReference type="ARBA" id="ARBA00023015"/>
    </source>
</evidence>
<gene>
    <name evidence="7" type="ORF">H671_5g13758</name>
</gene>
<dbReference type="GO" id="GO:0045944">
    <property type="term" value="P:positive regulation of transcription by RNA polymerase II"/>
    <property type="evidence" value="ECO:0007669"/>
    <property type="project" value="UniProtKB-ARBA"/>
</dbReference>
<dbReference type="Gene3D" id="4.10.280.10">
    <property type="entry name" value="Helix-loop-helix DNA-binding domain"/>
    <property type="match status" value="1"/>
</dbReference>
<sequence length="117" mass="13034">MYNQDLSAVATGEDPTSVAIASIQSAATFPDPNVKYVFRTENGGQSKGGILSKACDYIQELRQSNHRLSEELQGLDQLQLDNDVLRQQVEDLKNKNLLLRAQLRHHGLEVVIKNDSN</sequence>
<evidence type="ECO:0000256" key="1">
    <source>
        <dbReference type="ARBA" id="ARBA00004123"/>
    </source>
</evidence>
<dbReference type="GO" id="GO:0000978">
    <property type="term" value="F:RNA polymerase II cis-regulatory region sequence-specific DNA binding"/>
    <property type="evidence" value="ECO:0007669"/>
    <property type="project" value="TreeGrafter"/>
</dbReference>
<dbReference type="Proteomes" id="UP000030759">
    <property type="component" value="Unassembled WGS sequence"/>
</dbReference>